<dbReference type="RefSeq" id="XP_005648183.1">
    <property type="nucleotide sequence ID" value="XM_005648126.1"/>
</dbReference>
<name>I0YZ20_COCSC</name>
<dbReference type="KEGG" id="csl:COCSUDRAFT_63167"/>
<dbReference type="Proteomes" id="UP000007264">
    <property type="component" value="Unassembled WGS sequence"/>
</dbReference>
<evidence type="ECO:0000313" key="2">
    <source>
        <dbReference type="EMBL" id="EIE23639.1"/>
    </source>
</evidence>
<feature type="region of interest" description="Disordered" evidence="1">
    <location>
        <begin position="117"/>
        <end position="231"/>
    </location>
</feature>
<dbReference type="GeneID" id="17041631"/>
<dbReference type="EMBL" id="AGSI01000007">
    <property type="protein sequence ID" value="EIE23639.1"/>
    <property type="molecule type" value="Genomic_DNA"/>
</dbReference>
<comment type="caution">
    <text evidence="2">The sequence shown here is derived from an EMBL/GenBank/DDBJ whole genome shotgun (WGS) entry which is preliminary data.</text>
</comment>
<gene>
    <name evidence="2" type="ORF">COCSUDRAFT_63167</name>
</gene>
<accession>I0YZ20</accession>
<sequence length="231" mass="24922">MPDFHAVQCFQCSVFQVYAISGKASDVRGVVTKLNARRQQADEARDQALINGADKDDHDLHSHVEQHDTAGTAEVAADTADIAEQPPLPGAACYVTELPTCQRGAGRRDFDKAEEAMLRKRQRPADSSGRGLSALQSRNSHNSQDDWQRRPHQKLCQPNGGTSLQLDAAARAGPSMGQAAVVEAPSGVQQSKAGKAGSMWDAFDEDDAFPEADLGTDDRSEHAVMGDTDYF</sequence>
<reference evidence="2 3" key="1">
    <citation type="journal article" date="2012" name="Genome Biol.">
        <title>The genome of the polar eukaryotic microalga coccomyxa subellipsoidea reveals traits of cold adaptation.</title>
        <authorList>
            <person name="Blanc G."/>
            <person name="Agarkova I."/>
            <person name="Grimwood J."/>
            <person name="Kuo A."/>
            <person name="Brueggeman A."/>
            <person name="Dunigan D."/>
            <person name="Gurnon J."/>
            <person name="Ladunga I."/>
            <person name="Lindquist E."/>
            <person name="Lucas S."/>
            <person name="Pangilinan J."/>
            <person name="Proschold T."/>
            <person name="Salamov A."/>
            <person name="Schmutz J."/>
            <person name="Weeks D."/>
            <person name="Yamada T."/>
            <person name="Claverie J.M."/>
            <person name="Grigoriev I."/>
            <person name="Van Etten J."/>
            <person name="Lomsadze A."/>
            <person name="Borodovsky M."/>
        </authorList>
    </citation>
    <scope>NUCLEOTIDE SEQUENCE [LARGE SCALE GENOMIC DNA]</scope>
    <source>
        <strain evidence="2 3">C-169</strain>
    </source>
</reference>
<organism evidence="2 3">
    <name type="scientific">Coccomyxa subellipsoidea (strain C-169)</name>
    <name type="common">Green microalga</name>
    <dbReference type="NCBI Taxonomy" id="574566"/>
    <lineage>
        <taxon>Eukaryota</taxon>
        <taxon>Viridiplantae</taxon>
        <taxon>Chlorophyta</taxon>
        <taxon>core chlorophytes</taxon>
        <taxon>Trebouxiophyceae</taxon>
        <taxon>Trebouxiophyceae incertae sedis</taxon>
        <taxon>Coccomyxaceae</taxon>
        <taxon>Coccomyxa</taxon>
        <taxon>Coccomyxa subellipsoidea</taxon>
    </lineage>
</organism>
<protein>
    <submittedName>
        <fullName evidence="2">Uncharacterized protein</fullName>
    </submittedName>
</protein>
<evidence type="ECO:0000256" key="1">
    <source>
        <dbReference type="SAM" id="MobiDB-lite"/>
    </source>
</evidence>
<keyword evidence="3" id="KW-1185">Reference proteome</keyword>
<evidence type="ECO:0000313" key="3">
    <source>
        <dbReference type="Proteomes" id="UP000007264"/>
    </source>
</evidence>
<dbReference type="OrthoDB" id="10597367at2759"/>
<proteinExistence type="predicted"/>
<dbReference type="AlphaFoldDB" id="I0YZ20"/>